<keyword evidence="3" id="KW-1185">Reference proteome</keyword>
<evidence type="ECO:0008006" key="4">
    <source>
        <dbReference type="Google" id="ProtNLM"/>
    </source>
</evidence>
<comment type="caution">
    <text evidence="2">The sequence shown here is derived from an EMBL/GenBank/DDBJ whole genome shotgun (WGS) entry which is preliminary data.</text>
</comment>
<evidence type="ECO:0000256" key="1">
    <source>
        <dbReference type="SAM" id="SignalP"/>
    </source>
</evidence>
<gene>
    <name evidence="2" type="ORF">Nepgr_008061</name>
</gene>
<proteinExistence type="predicted"/>
<evidence type="ECO:0000313" key="3">
    <source>
        <dbReference type="Proteomes" id="UP001279734"/>
    </source>
</evidence>
<dbReference type="EMBL" id="BSYO01000006">
    <property type="protein sequence ID" value="GMH06221.1"/>
    <property type="molecule type" value="Genomic_DNA"/>
</dbReference>
<evidence type="ECO:0000313" key="2">
    <source>
        <dbReference type="EMBL" id="GMH06221.1"/>
    </source>
</evidence>
<feature type="chain" id="PRO_5042100067" description="Secreted protein" evidence="1">
    <location>
        <begin position="19"/>
        <end position="189"/>
    </location>
</feature>
<reference evidence="2" key="1">
    <citation type="submission" date="2023-05" db="EMBL/GenBank/DDBJ databases">
        <title>Nepenthes gracilis genome sequencing.</title>
        <authorList>
            <person name="Fukushima K."/>
        </authorList>
    </citation>
    <scope>NUCLEOTIDE SEQUENCE</scope>
    <source>
        <strain evidence="2">SING2019-196</strain>
    </source>
</reference>
<sequence length="189" mass="20498">MICVVVPLAVMLIRGGWRYPSYFMDFGCWRFAASMPGARNVAMTLGCEAGRNYPGCSGCVSLVQGQAEESEIPPHLAMLLFLPEMLWLHSVCKLSPRSCADGPSSVGTISSPSRYVLKCLIPLSLGRAADSDHDDLDLAVSMRLILLEAILREVASGGSGMLQLLSLQCAADARHQRSAMLQGARFYWS</sequence>
<dbReference type="AlphaFoldDB" id="A0AAD3S8D6"/>
<keyword evidence="1" id="KW-0732">Signal</keyword>
<accession>A0AAD3S8D6</accession>
<dbReference type="Proteomes" id="UP001279734">
    <property type="component" value="Unassembled WGS sequence"/>
</dbReference>
<feature type="signal peptide" evidence="1">
    <location>
        <begin position="1"/>
        <end position="18"/>
    </location>
</feature>
<protein>
    <recommendedName>
        <fullName evidence="4">Secreted protein</fullName>
    </recommendedName>
</protein>
<organism evidence="2 3">
    <name type="scientific">Nepenthes gracilis</name>
    <name type="common">Slender pitcher plant</name>
    <dbReference type="NCBI Taxonomy" id="150966"/>
    <lineage>
        <taxon>Eukaryota</taxon>
        <taxon>Viridiplantae</taxon>
        <taxon>Streptophyta</taxon>
        <taxon>Embryophyta</taxon>
        <taxon>Tracheophyta</taxon>
        <taxon>Spermatophyta</taxon>
        <taxon>Magnoliopsida</taxon>
        <taxon>eudicotyledons</taxon>
        <taxon>Gunneridae</taxon>
        <taxon>Pentapetalae</taxon>
        <taxon>Caryophyllales</taxon>
        <taxon>Nepenthaceae</taxon>
        <taxon>Nepenthes</taxon>
    </lineage>
</organism>
<name>A0AAD3S8D6_NEPGR</name>